<organism evidence="3 4">
    <name type="scientific">Crepidotus variabilis</name>
    <dbReference type="NCBI Taxonomy" id="179855"/>
    <lineage>
        <taxon>Eukaryota</taxon>
        <taxon>Fungi</taxon>
        <taxon>Dikarya</taxon>
        <taxon>Basidiomycota</taxon>
        <taxon>Agaricomycotina</taxon>
        <taxon>Agaricomycetes</taxon>
        <taxon>Agaricomycetidae</taxon>
        <taxon>Agaricales</taxon>
        <taxon>Agaricineae</taxon>
        <taxon>Crepidotaceae</taxon>
        <taxon>Crepidotus</taxon>
    </lineage>
</organism>
<name>A0A9P6JL34_9AGAR</name>
<feature type="region of interest" description="Disordered" evidence="2">
    <location>
        <begin position="63"/>
        <end position="86"/>
    </location>
</feature>
<keyword evidence="1" id="KW-0175">Coiled coil</keyword>
<accession>A0A9P6JL34</accession>
<dbReference type="EMBL" id="MU157891">
    <property type="protein sequence ID" value="KAF9524897.1"/>
    <property type="molecule type" value="Genomic_DNA"/>
</dbReference>
<comment type="caution">
    <text evidence="3">The sequence shown here is derived from an EMBL/GenBank/DDBJ whole genome shotgun (WGS) entry which is preliminary data.</text>
</comment>
<dbReference type="PANTHER" id="PTHR33096:SF1">
    <property type="entry name" value="CXC1-LIKE CYSTEINE CLUSTER ASSOCIATED WITH KDZ TRANSPOSASES DOMAIN-CONTAINING PROTEIN"/>
    <property type="match status" value="1"/>
</dbReference>
<dbReference type="Pfam" id="PF18758">
    <property type="entry name" value="KDZ"/>
    <property type="match status" value="1"/>
</dbReference>
<feature type="region of interest" description="Disordered" evidence="2">
    <location>
        <begin position="352"/>
        <end position="388"/>
    </location>
</feature>
<feature type="region of interest" description="Disordered" evidence="2">
    <location>
        <begin position="831"/>
        <end position="854"/>
    </location>
</feature>
<evidence type="ECO:0000313" key="4">
    <source>
        <dbReference type="Proteomes" id="UP000807306"/>
    </source>
</evidence>
<sequence>MKPRATSRLVNVRNVGQYKYTSTPYSRKLGPQALRQAELRGRELAQRELTGLGAQSRSAINEMHGSAPEGSFDGDSQPIDDDGDPDFQDVPEQGEDFSHAIRDIIDQEYRSRVTSDRRTWKLCIEREELNWAPLLPGMVEAYLEWKYGATLNESEMDIDSLTFDIKVLDIYTLQSAVNVKRHHNSTSPTHDLVRSGYIGNSPQQPSLALSIRTLELYMTIRRHKPSLSVEAFAKVLSDLYNIPYQRRYRIALSNAFDQYIKITSEVEARVFSALDRNTPNWRVLNACKACCYVLEGEEAHEWMRMLVLDANFSLKQIASGNRAVADTRVFNQSDYYIRAETIERYADEISCPVRGPPVPTSAESDKEEGEAAGKGDPTDGEAGTTAAQSGCAERWKAASSDEKKRMWNMFDESGLFASACRHGMILWIADLVRSGELAKYPLAIVSQALDILGDRLLVGYDIGCSFSKTVANSTLGTKFKVSGSRFCVNAFHGYSHNFTCQKENHPNVIKGMGIEDLETLKRVFSASNVLASVTCHMSAYRRRVFIDLFFKQWDADKYANSGVMLYNNYRQALKIIEEDEPALMEAMNELNITREDLDRWHQEEAAFFRNVGFENLNFGASLENSRTVFLSTPSDVETNYGAALSQTRKRETERRYLRERMEAVNHEILLYEESLGIQVRWTPQSEEYIDAIKYAHEREYHCALDDLQGLVIRRLFELQKMNLSHTEFELLRGSRQDLVNKKWANASIRLALKQDLRIQRAREELKNCNREIRRIHTGIVDEHTFFTQRLHQLKTSTDPRYYAVLDYVKRQKGVNFQILARLHKIYEMPGFTGDPTPGIRKGSSTANTTTDNDSTSQVMQAQQELEAEESHLQVADDLEDLDDEHARDVVQMIDYVAELPQQNN</sequence>
<dbReference type="Proteomes" id="UP000807306">
    <property type="component" value="Unassembled WGS sequence"/>
</dbReference>
<protein>
    <submittedName>
        <fullName evidence="3">Uncharacterized protein</fullName>
    </submittedName>
</protein>
<proteinExistence type="predicted"/>
<reference evidence="3" key="1">
    <citation type="submission" date="2020-11" db="EMBL/GenBank/DDBJ databases">
        <authorList>
            <consortium name="DOE Joint Genome Institute"/>
            <person name="Ahrendt S."/>
            <person name="Riley R."/>
            <person name="Andreopoulos W."/>
            <person name="Labutti K."/>
            <person name="Pangilinan J."/>
            <person name="Ruiz-Duenas F.J."/>
            <person name="Barrasa J.M."/>
            <person name="Sanchez-Garcia M."/>
            <person name="Camarero S."/>
            <person name="Miyauchi S."/>
            <person name="Serrano A."/>
            <person name="Linde D."/>
            <person name="Babiker R."/>
            <person name="Drula E."/>
            <person name="Ayuso-Fernandez I."/>
            <person name="Pacheco R."/>
            <person name="Padilla G."/>
            <person name="Ferreira P."/>
            <person name="Barriuso J."/>
            <person name="Kellner H."/>
            <person name="Castanera R."/>
            <person name="Alfaro M."/>
            <person name="Ramirez L."/>
            <person name="Pisabarro A.G."/>
            <person name="Kuo A."/>
            <person name="Tritt A."/>
            <person name="Lipzen A."/>
            <person name="He G."/>
            <person name="Yan M."/>
            <person name="Ng V."/>
            <person name="Cullen D."/>
            <person name="Martin F."/>
            <person name="Rosso M.-N."/>
            <person name="Henrissat B."/>
            <person name="Hibbett D."/>
            <person name="Martinez A.T."/>
            <person name="Grigoriev I.V."/>
        </authorList>
    </citation>
    <scope>NUCLEOTIDE SEQUENCE</scope>
    <source>
        <strain evidence="3">CBS 506.95</strain>
    </source>
</reference>
<evidence type="ECO:0000256" key="1">
    <source>
        <dbReference type="SAM" id="Coils"/>
    </source>
</evidence>
<feature type="coiled-coil region" evidence="1">
    <location>
        <begin position="751"/>
        <end position="778"/>
    </location>
</feature>
<dbReference type="AlphaFoldDB" id="A0A9P6JL34"/>
<evidence type="ECO:0000313" key="3">
    <source>
        <dbReference type="EMBL" id="KAF9524897.1"/>
    </source>
</evidence>
<keyword evidence="4" id="KW-1185">Reference proteome</keyword>
<dbReference type="OrthoDB" id="2505969at2759"/>
<gene>
    <name evidence="3" type="ORF">CPB83DRAFT_838528</name>
</gene>
<dbReference type="PANTHER" id="PTHR33096">
    <property type="entry name" value="CXC2 DOMAIN-CONTAINING PROTEIN"/>
    <property type="match status" value="1"/>
</dbReference>
<dbReference type="InterPro" id="IPR040521">
    <property type="entry name" value="KDZ"/>
</dbReference>
<evidence type="ECO:0000256" key="2">
    <source>
        <dbReference type="SAM" id="MobiDB-lite"/>
    </source>
</evidence>
<feature type="compositionally biased region" description="Low complexity" evidence="2">
    <location>
        <begin position="843"/>
        <end position="854"/>
    </location>
</feature>